<evidence type="ECO:0000256" key="11">
    <source>
        <dbReference type="ARBA" id="ARBA00023242"/>
    </source>
</evidence>
<dbReference type="OrthoDB" id="407555at2759"/>
<dbReference type="Pfam" id="PF01833">
    <property type="entry name" value="TIG"/>
    <property type="match status" value="1"/>
</dbReference>
<organism evidence="15 16">
    <name type="scientific">Cinnamomum micranthum f. kanehirae</name>
    <dbReference type="NCBI Taxonomy" id="337451"/>
    <lineage>
        <taxon>Eukaryota</taxon>
        <taxon>Viridiplantae</taxon>
        <taxon>Streptophyta</taxon>
        <taxon>Embryophyta</taxon>
        <taxon>Tracheophyta</taxon>
        <taxon>Spermatophyta</taxon>
        <taxon>Magnoliopsida</taxon>
        <taxon>Magnoliidae</taxon>
        <taxon>Laurales</taxon>
        <taxon>Lauraceae</taxon>
        <taxon>Cinnamomum</taxon>
    </lineage>
</organism>
<accession>A0A3S4P8G8</accession>
<keyword evidence="11" id="KW-0539">Nucleus</keyword>
<evidence type="ECO:0000256" key="6">
    <source>
        <dbReference type="ARBA" id="ARBA00023015"/>
    </source>
</evidence>
<dbReference type="SMART" id="SM00015">
    <property type="entry name" value="IQ"/>
    <property type="match status" value="3"/>
</dbReference>
<dbReference type="PROSITE" id="PS50297">
    <property type="entry name" value="ANK_REP_REGION"/>
    <property type="match status" value="1"/>
</dbReference>
<dbReference type="InterPro" id="IPR027417">
    <property type="entry name" value="P-loop_NTPase"/>
</dbReference>
<keyword evidence="10" id="KW-0804">Transcription</keyword>
<evidence type="ECO:0000313" key="16">
    <source>
        <dbReference type="Proteomes" id="UP000283530"/>
    </source>
</evidence>
<dbReference type="Gene3D" id="1.20.5.190">
    <property type="match status" value="1"/>
</dbReference>
<evidence type="ECO:0000313" key="15">
    <source>
        <dbReference type="EMBL" id="RWR87033.1"/>
    </source>
</evidence>
<keyword evidence="16" id="KW-1185">Reference proteome</keyword>
<dbReference type="AlphaFoldDB" id="A0A3S4P8G8"/>
<sequence length="1084" mass="121812">MQSGGGFDINELRREAQKRWLKPLELLFILQNFDGDQLIHEPPQNPTSGSLFLLNRKVLRHYRKDGHSWRKKRNGRTVGEAHEHLKVGNTDTLNCYYAHGDQNPSFQRRIYWMLDPACSDIALVHYRQVTEGRNIVEPNLPTDSNSTFSQSTRFCDAQNPDSSGISELPDPYQNSVSSRCMDKVSSRLAVGDNEWSFFGVDRLGDIGSSSEPESTLALPRFTEQLSLDGEHSYLAEKLPCCSQNENFQEPAVFGSTRAVYGHDNLKDHPLQLQIEEHGLLLDLDIVDTANQQHSQPADQVFSIERKESPSWKELLECYLSSTGTQEKISDQVRQEEFPDSAFMFRGGSQAKDMSSHDGLLDSPERSKVSYAQDEQPEHLLSHWLDHRVNDANYMINTHHTSENNFLQLPTAEDNLLDPRNSTSEVFQEIGKSTISTCSYGTSTLDANSGVGMLTKTNITDWMDTRHVPFDNHKYCSEYSMFDQDSLVGNPLGPDSSLTVSQMQRFSIREISPEWAYTTGNTKVIITGDFLCDSSDCTWACMFGETEVHAEVIQTGVLRCFAPPHVAGKVNFCVTAGNRESCSEVREFEYCALPESPGFDNKSPQADTTSKSSAELHLLVRFVDMLFFGYDNVSVQKEDSSKSESNASRNSKLDSNSWRQIIEALRVGRDIPSCMEIMDWLLQELLKDKLQHWLSSKCQEDEGTICPLSKNEQGVIHMIAGLGYEWALNSVLNSGVGINFRDGNGWTALHWAASFGREKMVAALVAAGASAVAVTDATSQDPVGKNPASIAASNGHRGLAGYLSEVALTSHLSLLTLEESEISKGYAAVEAERAIESIAERTENIPVGEVEDQLSLKDSLAAARNAAQAAARIQAAFRAHSFKKKRLRELMSYDENGWTPGDIRGLSAAVKFQWAFHKLHNVKLNKAALSIQKKYRGWKRRRDFLTFRKNVVKIQAHVRGHQVRKRFKELLWTVSILEKVILRWRRKGVGLRGFRGDLESIDEAEDEDILKVFQKQKVHAVIEEAVSRVLSMVESPDARHQYRRILERYRQAKAEMVHTTSETASSSQANEQIMENDGGDMYHLG</sequence>
<evidence type="ECO:0000256" key="13">
    <source>
        <dbReference type="SAM" id="MobiDB-lite"/>
    </source>
</evidence>
<dbReference type="Pfam" id="PF12796">
    <property type="entry name" value="Ank_2"/>
    <property type="match status" value="1"/>
</dbReference>
<evidence type="ECO:0000256" key="2">
    <source>
        <dbReference type="ARBA" id="ARBA00008267"/>
    </source>
</evidence>
<feature type="domain" description="CG-1" evidence="14">
    <location>
        <begin position="9"/>
        <end position="135"/>
    </location>
</feature>
<dbReference type="Gene3D" id="1.25.40.20">
    <property type="entry name" value="Ankyrin repeat-containing domain"/>
    <property type="match status" value="1"/>
</dbReference>
<dbReference type="Pfam" id="PF03859">
    <property type="entry name" value="CG-1"/>
    <property type="match status" value="1"/>
</dbReference>
<keyword evidence="5" id="KW-0112">Calmodulin-binding</keyword>
<dbReference type="PROSITE" id="PS51437">
    <property type="entry name" value="CG_1"/>
    <property type="match status" value="1"/>
</dbReference>
<dbReference type="GO" id="GO:0005634">
    <property type="term" value="C:nucleus"/>
    <property type="evidence" value="ECO:0007669"/>
    <property type="project" value="UniProtKB-SubCell"/>
</dbReference>
<evidence type="ECO:0000256" key="3">
    <source>
        <dbReference type="ARBA" id="ARBA00022737"/>
    </source>
</evidence>
<name>A0A3S4P8G8_9MAGN</name>
<protein>
    <submittedName>
        <fullName evidence="15">Calmodulin-binding transcription activator 4 isoform X1</fullName>
    </submittedName>
</protein>
<keyword evidence="4" id="KW-0106">Calcium</keyword>
<dbReference type="EMBL" id="QPKB01000006">
    <property type="protein sequence ID" value="RWR87033.1"/>
    <property type="molecule type" value="Genomic_DNA"/>
</dbReference>
<reference evidence="15 16" key="1">
    <citation type="journal article" date="2019" name="Nat. Plants">
        <title>Stout camphor tree genome fills gaps in understanding of flowering plant genome evolution.</title>
        <authorList>
            <person name="Chaw S.M."/>
            <person name="Liu Y.C."/>
            <person name="Wu Y.W."/>
            <person name="Wang H.Y."/>
            <person name="Lin C.I."/>
            <person name="Wu C.S."/>
            <person name="Ke H.M."/>
            <person name="Chang L.Y."/>
            <person name="Hsu C.Y."/>
            <person name="Yang H.T."/>
            <person name="Sudianto E."/>
            <person name="Hsu M.H."/>
            <person name="Wu K.P."/>
            <person name="Wang L.N."/>
            <person name="Leebens-Mack J.H."/>
            <person name="Tsai I.J."/>
        </authorList>
    </citation>
    <scope>NUCLEOTIDE SEQUENCE [LARGE SCALE GENOMIC DNA]</scope>
    <source>
        <strain evidence="16">cv. Chaw 1501</strain>
        <tissue evidence="15">Young leaves</tissue>
    </source>
</reference>
<keyword evidence="3" id="KW-0677">Repeat</keyword>
<dbReference type="SUPFAM" id="SSF52540">
    <property type="entry name" value="P-loop containing nucleoside triphosphate hydrolases"/>
    <property type="match status" value="1"/>
</dbReference>
<evidence type="ECO:0000256" key="12">
    <source>
        <dbReference type="PROSITE-ProRule" id="PRU00023"/>
    </source>
</evidence>
<dbReference type="GO" id="GO:0003690">
    <property type="term" value="F:double-stranded DNA binding"/>
    <property type="evidence" value="ECO:0007669"/>
    <property type="project" value="TreeGrafter"/>
</dbReference>
<proteinExistence type="inferred from homology"/>
<keyword evidence="6" id="KW-0805">Transcription regulation</keyword>
<dbReference type="SMART" id="SM01076">
    <property type="entry name" value="CG-1"/>
    <property type="match status" value="1"/>
</dbReference>
<dbReference type="InterPro" id="IPR005559">
    <property type="entry name" value="CG-1_dom"/>
</dbReference>
<evidence type="ECO:0000256" key="4">
    <source>
        <dbReference type="ARBA" id="ARBA00022837"/>
    </source>
</evidence>
<keyword evidence="7 12" id="KW-0040">ANK repeat</keyword>
<dbReference type="InterPro" id="IPR013783">
    <property type="entry name" value="Ig-like_fold"/>
</dbReference>
<dbReference type="InterPro" id="IPR002110">
    <property type="entry name" value="Ankyrin_rpt"/>
</dbReference>
<dbReference type="PROSITE" id="PS50088">
    <property type="entry name" value="ANK_REPEAT"/>
    <property type="match status" value="1"/>
</dbReference>
<dbReference type="InterPro" id="IPR036770">
    <property type="entry name" value="Ankyrin_rpt-contain_sf"/>
</dbReference>
<evidence type="ECO:0000259" key="14">
    <source>
        <dbReference type="PROSITE" id="PS51437"/>
    </source>
</evidence>
<dbReference type="InterPro" id="IPR002909">
    <property type="entry name" value="IPT_dom"/>
</dbReference>
<dbReference type="PANTHER" id="PTHR23335:SF1">
    <property type="entry name" value="CALMODULIN-BINDING TRANSCRIPTION ACTIVATOR, ISOFORM F"/>
    <property type="match status" value="1"/>
</dbReference>
<evidence type="ECO:0000256" key="9">
    <source>
        <dbReference type="ARBA" id="ARBA00023159"/>
    </source>
</evidence>
<dbReference type="Pfam" id="PF00612">
    <property type="entry name" value="IQ"/>
    <property type="match status" value="2"/>
</dbReference>
<dbReference type="Gene3D" id="2.60.40.10">
    <property type="entry name" value="Immunoglobulins"/>
    <property type="match status" value="1"/>
</dbReference>
<feature type="region of interest" description="Disordered" evidence="13">
    <location>
        <begin position="1055"/>
        <end position="1084"/>
    </location>
</feature>
<evidence type="ECO:0000256" key="1">
    <source>
        <dbReference type="ARBA" id="ARBA00004123"/>
    </source>
</evidence>
<evidence type="ECO:0000256" key="8">
    <source>
        <dbReference type="ARBA" id="ARBA00023125"/>
    </source>
</evidence>
<dbReference type="SMART" id="SM00248">
    <property type="entry name" value="ANK"/>
    <property type="match status" value="1"/>
</dbReference>
<evidence type="ECO:0000256" key="5">
    <source>
        <dbReference type="ARBA" id="ARBA00022860"/>
    </source>
</evidence>
<evidence type="ECO:0000256" key="7">
    <source>
        <dbReference type="ARBA" id="ARBA00023043"/>
    </source>
</evidence>
<dbReference type="FunFam" id="1.20.5.190:FF:000003">
    <property type="entry name" value="Calmodulin-binding transcription activator 2"/>
    <property type="match status" value="1"/>
</dbReference>
<comment type="subcellular location">
    <subcellularLocation>
        <location evidence="1">Nucleus</location>
    </subcellularLocation>
</comment>
<dbReference type="InterPro" id="IPR000048">
    <property type="entry name" value="IQ_motif_EF-hand-BS"/>
</dbReference>
<comment type="caution">
    <text evidence="15">The sequence shown here is derived from an EMBL/GenBank/DDBJ whole genome shotgun (WGS) entry which is preliminary data.</text>
</comment>
<dbReference type="GO" id="GO:0005516">
    <property type="term" value="F:calmodulin binding"/>
    <property type="evidence" value="ECO:0007669"/>
    <property type="project" value="UniProtKB-KW"/>
</dbReference>
<dbReference type="SUPFAM" id="SSF81296">
    <property type="entry name" value="E set domains"/>
    <property type="match status" value="1"/>
</dbReference>
<keyword evidence="8" id="KW-0238">DNA-binding</keyword>
<dbReference type="PROSITE" id="PS50096">
    <property type="entry name" value="IQ"/>
    <property type="match status" value="3"/>
</dbReference>
<dbReference type="PANTHER" id="PTHR23335">
    <property type="entry name" value="CALMODULIN-BINDING TRANSCRIPTION ACTIVATOR CAMTA"/>
    <property type="match status" value="1"/>
</dbReference>
<comment type="similarity">
    <text evidence="2">Belongs to the CAMTA family.</text>
</comment>
<gene>
    <name evidence="15" type="ORF">CKAN_01596300</name>
</gene>
<dbReference type="Proteomes" id="UP000283530">
    <property type="component" value="Unassembled WGS sequence"/>
</dbReference>
<keyword evidence="9" id="KW-0010">Activator</keyword>
<dbReference type="GO" id="GO:0003712">
    <property type="term" value="F:transcription coregulator activity"/>
    <property type="evidence" value="ECO:0007669"/>
    <property type="project" value="TreeGrafter"/>
</dbReference>
<dbReference type="GO" id="GO:0006357">
    <property type="term" value="P:regulation of transcription by RNA polymerase II"/>
    <property type="evidence" value="ECO:0007669"/>
    <property type="project" value="TreeGrafter"/>
</dbReference>
<dbReference type="SUPFAM" id="SSF48403">
    <property type="entry name" value="Ankyrin repeat"/>
    <property type="match status" value="1"/>
</dbReference>
<feature type="compositionally biased region" description="Polar residues" evidence="13">
    <location>
        <begin position="1057"/>
        <end position="1072"/>
    </location>
</feature>
<dbReference type="CDD" id="cd00102">
    <property type="entry name" value="IPT"/>
    <property type="match status" value="1"/>
</dbReference>
<dbReference type="InterPro" id="IPR014756">
    <property type="entry name" value="Ig_E-set"/>
</dbReference>
<feature type="repeat" description="ANK" evidence="12">
    <location>
        <begin position="743"/>
        <end position="775"/>
    </location>
</feature>
<evidence type="ECO:0000256" key="10">
    <source>
        <dbReference type="ARBA" id="ARBA00023163"/>
    </source>
</evidence>